<evidence type="ECO:0000313" key="5">
    <source>
        <dbReference type="EMBL" id="OZI60396.1"/>
    </source>
</evidence>
<proteinExistence type="predicted"/>
<dbReference type="SMART" id="SM01092">
    <property type="entry name" value="CO_deh_flav_C"/>
    <property type="match status" value="1"/>
</dbReference>
<dbReference type="Gene3D" id="3.30.43.10">
    <property type="entry name" value="Uridine Diphospho-n-acetylenolpyruvylglucosamine Reductase, domain 2"/>
    <property type="match status" value="1"/>
</dbReference>
<dbReference type="PANTHER" id="PTHR42659:SF2">
    <property type="entry name" value="XANTHINE DEHYDROGENASE SUBUNIT C-RELATED"/>
    <property type="match status" value="1"/>
</dbReference>
<evidence type="ECO:0000259" key="4">
    <source>
        <dbReference type="PROSITE" id="PS51387"/>
    </source>
</evidence>
<gene>
    <name evidence="5" type="ORF">CAL28_13265</name>
</gene>
<dbReference type="Proteomes" id="UP000215767">
    <property type="component" value="Unassembled WGS sequence"/>
</dbReference>
<accession>A0A261UEM6</accession>
<dbReference type="SUPFAM" id="SSF55447">
    <property type="entry name" value="CO dehydrogenase flavoprotein C-terminal domain-like"/>
    <property type="match status" value="1"/>
</dbReference>
<dbReference type="InterPro" id="IPR016166">
    <property type="entry name" value="FAD-bd_PCMH"/>
</dbReference>
<evidence type="ECO:0000256" key="3">
    <source>
        <dbReference type="ARBA" id="ARBA00023002"/>
    </source>
</evidence>
<keyword evidence="6" id="KW-1185">Reference proteome</keyword>
<dbReference type="InterPro" id="IPR036318">
    <property type="entry name" value="FAD-bd_PCMH-like_sf"/>
</dbReference>
<dbReference type="RefSeq" id="WP_094841808.1">
    <property type="nucleotide sequence ID" value="NZ_NEVS01000004.1"/>
</dbReference>
<evidence type="ECO:0000313" key="6">
    <source>
        <dbReference type="Proteomes" id="UP000215767"/>
    </source>
</evidence>
<dbReference type="GO" id="GO:0016491">
    <property type="term" value="F:oxidoreductase activity"/>
    <property type="evidence" value="ECO:0007669"/>
    <property type="project" value="UniProtKB-KW"/>
</dbReference>
<evidence type="ECO:0000256" key="2">
    <source>
        <dbReference type="ARBA" id="ARBA00022827"/>
    </source>
</evidence>
<dbReference type="PANTHER" id="PTHR42659">
    <property type="entry name" value="XANTHINE DEHYDROGENASE SUBUNIT C-RELATED"/>
    <property type="match status" value="1"/>
</dbReference>
<dbReference type="Gene3D" id="3.30.465.10">
    <property type="match status" value="1"/>
</dbReference>
<reference evidence="6" key="1">
    <citation type="submission" date="2017-05" db="EMBL/GenBank/DDBJ databases">
        <title>Complete and WGS of Bordetella genogroups.</title>
        <authorList>
            <person name="Spilker T."/>
            <person name="Lipuma J."/>
        </authorList>
    </citation>
    <scope>NUCLEOTIDE SEQUENCE [LARGE SCALE GENOMIC DNA]</scope>
    <source>
        <strain evidence="6">AU8856</strain>
    </source>
</reference>
<dbReference type="SUPFAM" id="SSF56176">
    <property type="entry name" value="FAD-binding/transporter-associated domain-like"/>
    <property type="match status" value="1"/>
</dbReference>
<dbReference type="InterPro" id="IPR016167">
    <property type="entry name" value="FAD-bd_PCMH_sub1"/>
</dbReference>
<evidence type="ECO:0000256" key="1">
    <source>
        <dbReference type="ARBA" id="ARBA00022630"/>
    </source>
</evidence>
<dbReference type="EMBL" id="NEVS01000004">
    <property type="protein sequence ID" value="OZI60396.1"/>
    <property type="molecule type" value="Genomic_DNA"/>
</dbReference>
<keyword evidence="3" id="KW-0560">Oxidoreductase</keyword>
<sequence>MKAPVLRYLAPRTVDEALDMLGATENARILAGGQSLVAMLNMRFAFPDCLVDINRIPELAYLRESDSGDAIEIGAMTRQRDVEFSPLVAARLPLWREAVLHVGHRQTRNRGTVGGSLCQLDPSAEIPTVAMAMDATIVVRSRRGTRELSIADFPAAYMTPAVEPDEMVTAVRVPLWPRRHGHAFVEFARRHGDFAIVSCAALVSLDDQGRIARASLTLGGVGIAPLRMRDAEAALLGRAPDGDALAAAAALCGQVDATGDSYVPAWYRRRLAAVLARRALDQAVQRARAYEETASS</sequence>
<dbReference type="InterPro" id="IPR051312">
    <property type="entry name" value="Diverse_Substr_Oxidored"/>
</dbReference>
<feature type="domain" description="FAD-binding PCMH-type" evidence="4">
    <location>
        <begin position="1"/>
        <end position="178"/>
    </location>
</feature>
<comment type="caution">
    <text evidence="5">The sequence shown here is derived from an EMBL/GenBank/DDBJ whole genome shotgun (WGS) entry which is preliminary data.</text>
</comment>
<dbReference type="AlphaFoldDB" id="A0A261UEM6"/>
<dbReference type="InterPro" id="IPR036683">
    <property type="entry name" value="CO_DH_flav_C_dom_sf"/>
</dbReference>
<keyword evidence="1" id="KW-0285">Flavoprotein</keyword>
<protein>
    <submittedName>
        <fullName evidence="5">Molybdopterin dehydrogenase</fullName>
    </submittedName>
</protein>
<dbReference type="OrthoDB" id="9793944at2"/>
<keyword evidence="2" id="KW-0274">FAD</keyword>
<dbReference type="Pfam" id="PF03450">
    <property type="entry name" value="CO_deh_flav_C"/>
    <property type="match status" value="1"/>
</dbReference>
<dbReference type="InterPro" id="IPR005107">
    <property type="entry name" value="CO_DH_flav_C"/>
</dbReference>
<dbReference type="PROSITE" id="PS51387">
    <property type="entry name" value="FAD_PCMH"/>
    <property type="match status" value="1"/>
</dbReference>
<organism evidence="5 6">
    <name type="scientific">Bordetella genomosp. 11</name>
    <dbReference type="NCBI Taxonomy" id="1416808"/>
    <lineage>
        <taxon>Bacteria</taxon>
        <taxon>Pseudomonadati</taxon>
        <taxon>Pseudomonadota</taxon>
        <taxon>Betaproteobacteria</taxon>
        <taxon>Burkholderiales</taxon>
        <taxon>Alcaligenaceae</taxon>
        <taxon>Bordetella</taxon>
    </lineage>
</organism>
<dbReference type="InterPro" id="IPR002346">
    <property type="entry name" value="Mopterin_DH_FAD-bd"/>
</dbReference>
<dbReference type="InterPro" id="IPR016169">
    <property type="entry name" value="FAD-bd_PCMH_sub2"/>
</dbReference>
<dbReference type="Gene3D" id="3.30.390.50">
    <property type="entry name" value="CO dehydrogenase flavoprotein, C-terminal domain"/>
    <property type="match status" value="1"/>
</dbReference>
<name>A0A261UEM6_9BORD</name>
<dbReference type="Pfam" id="PF00941">
    <property type="entry name" value="FAD_binding_5"/>
    <property type="match status" value="1"/>
</dbReference>
<dbReference type="GO" id="GO:0071949">
    <property type="term" value="F:FAD binding"/>
    <property type="evidence" value="ECO:0007669"/>
    <property type="project" value="InterPro"/>
</dbReference>